<evidence type="ECO:0000256" key="10">
    <source>
        <dbReference type="ARBA" id="ARBA00024342"/>
    </source>
</evidence>
<proteinExistence type="inferred from homology"/>
<sequence length="437" mass="47534">METISLKKYEEALSKLDLIKYTGYVSQVIGLTIESVGPAVKLGEMCKIYSLKGTEPILSEVVGFKEKKVLLMPLGEMEGIGPGSKVEALGITMQVSVGEELLGRVLDGLGNPIDDKELLNTNKTYPVMAAPPNPLKRTKINEPLALGVKTLDGLLTCGNGQRIGIFAGSGVGKSTLLGMIARNTQADINVIALIGERGREVREFIENDLQEEGLKRSVVIVATSDQPALIRKKGALLATAVAEYFRDQGKNVILMMDSLTRFSMAQREVGLAVGEPPVSRGYTPSVFAELPKLLERSGTSDKGSITGLYTVLVDGDDMNEPIADTVRGILDGHIVLSRKIANRNHYPAIDVLASVSRVMPNIVEKKHLLIANEIKELLSTYNSSEDLINIGAYIKGTNRRIDESINKIDSINSFLRQDVHDKTTLEDAITMMEEIVT</sequence>
<dbReference type="PROSITE" id="PS00152">
    <property type="entry name" value="ATPASE_ALPHA_BETA"/>
    <property type="match status" value="1"/>
</dbReference>
<dbReference type="GO" id="GO:0005524">
    <property type="term" value="F:ATP binding"/>
    <property type="evidence" value="ECO:0007669"/>
    <property type="project" value="UniProtKB-KW"/>
</dbReference>
<dbReference type="InterPro" id="IPR040627">
    <property type="entry name" value="T3SS_ATPase_C"/>
</dbReference>
<keyword evidence="5" id="KW-0067">ATP-binding</keyword>
<evidence type="ECO:0000256" key="12">
    <source>
        <dbReference type="ARBA" id="ARBA00024442"/>
    </source>
</evidence>
<dbReference type="Pfam" id="PF00006">
    <property type="entry name" value="ATP-synt_ab"/>
    <property type="match status" value="1"/>
</dbReference>
<dbReference type="GO" id="GO:0030254">
    <property type="term" value="P:protein secretion by the type III secretion system"/>
    <property type="evidence" value="ECO:0007669"/>
    <property type="project" value="InterPro"/>
</dbReference>
<dbReference type="PANTHER" id="PTHR15184">
    <property type="entry name" value="ATP SYNTHASE"/>
    <property type="match status" value="1"/>
</dbReference>
<dbReference type="InterPro" id="IPR005714">
    <property type="entry name" value="ATPase_T3SS_FliI/YscN"/>
</dbReference>
<dbReference type="NCBIfam" id="TIGR01026">
    <property type="entry name" value="fliI_yscN"/>
    <property type="match status" value="1"/>
</dbReference>
<dbReference type="EC" id="7.4.2.8" evidence="11"/>
<keyword evidence="3" id="KW-0963">Cytoplasm</keyword>
<keyword evidence="15" id="KW-0378">Hydrolase</keyword>
<dbReference type="RefSeq" id="WP_012159338.1">
    <property type="nucleotide sequence ID" value="NC_009922.1"/>
</dbReference>
<reference evidence="16" key="1">
    <citation type="submission" date="2007-10" db="EMBL/GenBank/DDBJ databases">
        <title>Complete genome of Alkaliphilus oremlandii OhILAs.</title>
        <authorList>
            <person name="Copeland A."/>
            <person name="Lucas S."/>
            <person name="Lapidus A."/>
            <person name="Barry K."/>
            <person name="Detter J.C."/>
            <person name="Glavina del Rio T."/>
            <person name="Hammon N."/>
            <person name="Israni S."/>
            <person name="Dalin E."/>
            <person name="Tice H."/>
            <person name="Pitluck S."/>
            <person name="Chain P."/>
            <person name="Malfatti S."/>
            <person name="Shin M."/>
            <person name="Vergez L."/>
            <person name="Schmutz J."/>
            <person name="Larimer F."/>
            <person name="Land M."/>
            <person name="Hauser L."/>
            <person name="Kyrpides N."/>
            <person name="Mikhailova N."/>
            <person name="Stolz J.F."/>
            <person name="Dawson A."/>
            <person name="Fisher E."/>
            <person name="Crable B."/>
            <person name="Perera E."/>
            <person name="Lisak J."/>
            <person name="Ranganathan M."/>
            <person name="Basu P."/>
            <person name="Richardson P."/>
        </authorList>
    </citation>
    <scope>NUCLEOTIDE SEQUENCE [LARGE SCALE GENOMIC DNA]</scope>
    <source>
        <strain evidence="16">OhILAs</strain>
    </source>
</reference>
<dbReference type="GO" id="GO:0005737">
    <property type="term" value="C:cytoplasm"/>
    <property type="evidence" value="ECO:0007669"/>
    <property type="project" value="UniProtKB-SubCell"/>
</dbReference>
<dbReference type="CDD" id="cd18117">
    <property type="entry name" value="ATP-synt_flagellum-secretory_path_III_N"/>
    <property type="match status" value="1"/>
</dbReference>
<keyword evidence="6" id="KW-0653">Protein transport</keyword>
<accession>A8MHD9</accession>
<dbReference type="GO" id="GO:0071973">
    <property type="term" value="P:bacterial-type flagellum-dependent cell motility"/>
    <property type="evidence" value="ECO:0007669"/>
    <property type="project" value="InterPro"/>
</dbReference>
<dbReference type="InterPro" id="IPR027417">
    <property type="entry name" value="P-loop_NTPase"/>
</dbReference>
<keyword evidence="9" id="KW-0406">Ion transport</keyword>
<dbReference type="GO" id="GO:0044780">
    <property type="term" value="P:bacterial-type flagellum assembly"/>
    <property type="evidence" value="ECO:0007669"/>
    <property type="project" value="InterPro"/>
</dbReference>
<gene>
    <name evidence="15" type="ordered locus">Clos_1482</name>
</gene>
<dbReference type="EMBL" id="CP000853">
    <property type="protein sequence ID" value="ABW19026.1"/>
    <property type="molecule type" value="Genomic_DNA"/>
</dbReference>
<comment type="similarity">
    <text evidence="10">Belongs to the ATPase alpha/beta chains family. T3SS ATPase subfamily.</text>
</comment>
<name>A8MHD9_ALKOO</name>
<dbReference type="CDD" id="cd18114">
    <property type="entry name" value="ATP-synt_flagellum-secretory_path_III_C"/>
    <property type="match status" value="1"/>
</dbReference>
<dbReference type="Pfam" id="PF18269">
    <property type="entry name" value="T3SS_ATPase_C"/>
    <property type="match status" value="1"/>
</dbReference>
<dbReference type="GO" id="GO:0046933">
    <property type="term" value="F:proton-transporting ATP synthase activity, rotational mechanism"/>
    <property type="evidence" value="ECO:0007669"/>
    <property type="project" value="TreeGrafter"/>
</dbReference>
<dbReference type="HOGENOM" id="CLU_022398_5_1_9"/>
<dbReference type="PANTHER" id="PTHR15184:SF9">
    <property type="entry name" value="SPI-1 TYPE 3 SECRETION SYSTEM ATPASE"/>
    <property type="match status" value="1"/>
</dbReference>
<keyword evidence="7" id="KW-1278">Translocase</keyword>
<keyword evidence="8" id="KW-0843">Virulence</keyword>
<dbReference type="InterPro" id="IPR000194">
    <property type="entry name" value="ATPase_F1/V1/A1_a/bsu_nucl-bd"/>
</dbReference>
<dbReference type="KEGG" id="aoe:Clos_1482"/>
<evidence type="ECO:0000256" key="13">
    <source>
        <dbReference type="ARBA" id="ARBA00034006"/>
    </source>
</evidence>
<keyword evidence="15" id="KW-0969">Cilium</keyword>
<dbReference type="GO" id="GO:0046961">
    <property type="term" value="F:proton-transporting ATPase activity, rotational mechanism"/>
    <property type="evidence" value="ECO:0007669"/>
    <property type="project" value="InterPro"/>
</dbReference>
<evidence type="ECO:0000256" key="1">
    <source>
        <dbReference type="ARBA" id="ARBA00004496"/>
    </source>
</evidence>
<dbReference type="FunFam" id="3.40.50.12240:FF:000002">
    <property type="entry name" value="Flagellum-specific ATP synthase FliI"/>
    <property type="match status" value="1"/>
</dbReference>
<comment type="subcellular location">
    <subcellularLocation>
        <location evidence="1">Cytoplasm</location>
    </subcellularLocation>
</comment>
<feature type="domain" description="AAA+ ATPase" evidence="14">
    <location>
        <begin position="159"/>
        <end position="341"/>
    </location>
</feature>
<dbReference type="GO" id="GO:0016887">
    <property type="term" value="F:ATP hydrolysis activity"/>
    <property type="evidence" value="ECO:0007669"/>
    <property type="project" value="InterPro"/>
</dbReference>
<evidence type="ECO:0000256" key="8">
    <source>
        <dbReference type="ARBA" id="ARBA00023026"/>
    </source>
</evidence>
<organism evidence="15 16">
    <name type="scientific">Alkaliphilus oremlandii (strain OhILAs)</name>
    <name type="common">Clostridium oremlandii (strain OhILAs)</name>
    <dbReference type="NCBI Taxonomy" id="350688"/>
    <lineage>
        <taxon>Bacteria</taxon>
        <taxon>Bacillati</taxon>
        <taxon>Bacillota</taxon>
        <taxon>Clostridia</taxon>
        <taxon>Peptostreptococcales</taxon>
        <taxon>Natronincolaceae</taxon>
        <taxon>Alkaliphilus</taxon>
    </lineage>
</organism>
<dbReference type="NCBIfam" id="TIGR02546">
    <property type="entry name" value="III_secr_ATP"/>
    <property type="match status" value="1"/>
</dbReference>
<dbReference type="InterPro" id="IPR003593">
    <property type="entry name" value="AAA+_ATPase"/>
</dbReference>
<evidence type="ECO:0000313" key="15">
    <source>
        <dbReference type="EMBL" id="ABW19026.1"/>
    </source>
</evidence>
<dbReference type="Proteomes" id="UP000000269">
    <property type="component" value="Chromosome"/>
</dbReference>
<dbReference type="Pfam" id="PF02874">
    <property type="entry name" value="ATP-synt_ab_N"/>
    <property type="match status" value="1"/>
</dbReference>
<dbReference type="InterPro" id="IPR050053">
    <property type="entry name" value="ATPase_alpha/beta_chains"/>
</dbReference>
<dbReference type="eggNOG" id="COG1157">
    <property type="taxonomic scope" value="Bacteria"/>
</dbReference>
<evidence type="ECO:0000256" key="7">
    <source>
        <dbReference type="ARBA" id="ARBA00022967"/>
    </source>
</evidence>
<evidence type="ECO:0000256" key="4">
    <source>
        <dbReference type="ARBA" id="ARBA00022741"/>
    </source>
</evidence>
<evidence type="ECO:0000313" key="16">
    <source>
        <dbReference type="Proteomes" id="UP000000269"/>
    </source>
</evidence>
<protein>
    <recommendedName>
        <fullName evidence="12">Type 3 secretion system ATPase</fullName>
        <ecNumber evidence="11">7.4.2.8</ecNumber>
    </recommendedName>
</protein>
<evidence type="ECO:0000256" key="2">
    <source>
        <dbReference type="ARBA" id="ARBA00022448"/>
    </source>
</evidence>
<dbReference type="CDD" id="cd01136">
    <property type="entry name" value="ATPase_flagellum-secretory_path_III"/>
    <property type="match status" value="1"/>
</dbReference>
<dbReference type="InterPro" id="IPR004100">
    <property type="entry name" value="ATPase_F1/V1/A1_a/bsu_N"/>
</dbReference>
<dbReference type="Gene3D" id="3.40.50.12240">
    <property type="match status" value="1"/>
</dbReference>
<evidence type="ECO:0000256" key="3">
    <source>
        <dbReference type="ARBA" id="ARBA00022490"/>
    </source>
</evidence>
<dbReference type="InterPro" id="IPR022425">
    <property type="entry name" value="FliI_clade2"/>
</dbReference>
<keyword evidence="15" id="KW-0282">Flagellum</keyword>
<evidence type="ECO:0000256" key="11">
    <source>
        <dbReference type="ARBA" id="ARBA00024382"/>
    </source>
</evidence>
<dbReference type="GO" id="GO:0030257">
    <property type="term" value="C:type III protein secretion system complex"/>
    <property type="evidence" value="ECO:0007669"/>
    <property type="project" value="InterPro"/>
</dbReference>
<dbReference type="InterPro" id="IPR020003">
    <property type="entry name" value="ATPase_a/bsu_AS"/>
</dbReference>
<keyword evidence="15" id="KW-0966">Cell projection</keyword>
<evidence type="ECO:0000256" key="6">
    <source>
        <dbReference type="ARBA" id="ARBA00022927"/>
    </source>
</evidence>
<dbReference type="GO" id="GO:0008564">
    <property type="term" value="F:protein-exporting ATPase activity"/>
    <property type="evidence" value="ECO:0007669"/>
    <property type="project" value="UniProtKB-EC"/>
</dbReference>
<keyword evidence="4" id="KW-0547">Nucleotide-binding</keyword>
<evidence type="ECO:0000256" key="5">
    <source>
        <dbReference type="ARBA" id="ARBA00022840"/>
    </source>
</evidence>
<keyword evidence="2" id="KW-0813">Transport</keyword>
<dbReference type="STRING" id="350688.Clos_1482"/>
<comment type="catalytic activity">
    <reaction evidence="13">
        <text>ATP + H2O + cellular proteinSide 1 = ADP + phosphate + cellular proteinSide 2.</text>
        <dbReference type="EC" id="7.4.2.8"/>
    </reaction>
</comment>
<dbReference type="AlphaFoldDB" id="A8MHD9"/>
<keyword evidence="16" id="KW-1185">Reference proteome</keyword>
<dbReference type="SMART" id="SM00382">
    <property type="entry name" value="AAA"/>
    <property type="match status" value="1"/>
</dbReference>
<dbReference type="InterPro" id="IPR013380">
    <property type="entry name" value="ATPase_T3SS_SctN"/>
</dbReference>
<dbReference type="SUPFAM" id="SSF52540">
    <property type="entry name" value="P-loop containing nucleoside triphosphate hydrolases"/>
    <property type="match status" value="1"/>
</dbReference>
<evidence type="ECO:0000259" key="14">
    <source>
        <dbReference type="SMART" id="SM00382"/>
    </source>
</evidence>
<dbReference type="NCBIfam" id="TIGR03497">
    <property type="entry name" value="FliI_clade2"/>
    <property type="match status" value="1"/>
</dbReference>
<evidence type="ECO:0000256" key="9">
    <source>
        <dbReference type="ARBA" id="ARBA00023065"/>
    </source>
</evidence>
<dbReference type="OrthoDB" id="9802718at2"/>